<feature type="region of interest" description="Disordered" evidence="1">
    <location>
        <begin position="60"/>
        <end position="84"/>
    </location>
</feature>
<keyword evidence="3" id="KW-1185">Reference proteome</keyword>
<protein>
    <submittedName>
        <fullName evidence="2">Uncharacterized protein</fullName>
    </submittedName>
</protein>
<accession>A0ABR1L694</accession>
<sequence length="226" mass="24944">MCAGEAEVRPRIYSLCRAAGDGGCGRYLPYEMIRAHNKGSSIPPAAHRLGVRDRHIARLGLPDQGSTTKTTSAPAHSEDMVDPDASKKSARAEILVKAQLMSSHSRILGKRQKISRSSTWTMPTCITAVDVTIGQTPDESDKQLHVRIADTAALLDGFAKLRRFLVVWKMMRVQNPASRCCLLCLRQVSLHRRRLFAAIATCTLFDAMAKLSLKREPQIPSPPEID</sequence>
<dbReference type="EMBL" id="JBBPEH010000013">
    <property type="protein sequence ID" value="KAK7530758.1"/>
    <property type="molecule type" value="Genomic_DNA"/>
</dbReference>
<evidence type="ECO:0000313" key="2">
    <source>
        <dbReference type="EMBL" id="KAK7530758.1"/>
    </source>
</evidence>
<organism evidence="2 3">
    <name type="scientific">Phyllosticta citribraziliensis</name>
    <dbReference type="NCBI Taxonomy" id="989973"/>
    <lineage>
        <taxon>Eukaryota</taxon>
        <taxon>Fungi</taxon>
        <taxon>Dikarya</taxon>
        <taxon>Ascomycota</taxon>
        <taxon>Pezizomycotina</taxon>
        <taxon>Dothideomycetes</taxon>
        <taxon>Dothideomycetes incertae sedis</taxon>
        <taxon>Botryosphaeriales</taxon>
        <taxon>Phyllostictaceae</taxon>
        <taxon>Phyllosticta</taxon>
    </lineage>
</organism>
<evidence type="ECO:0000256" key="1">
    <source>
        <dbReference type="SAM" id="MobiDB-lite"/>
    </source>
</evidence>
<gene>
    <name evidence="2" type="ORF">J3D65DRAFT_662265</name>
</gene>
<dbReference type="GeneID" id="92035528"/>
<evidence type="ECO:0000313" key="3">
    <source>
        <dbReference type="Proteomes" id="UP001360953"/>
    </source>
</evidence>
<comment type="caution">
    <text evidence="2">The sequence shown here is derived from an EMBL/GenBank/DDBJ whole genome shotgun (WGS) entry which is preliminary data.</text>
</comment>
<reference evidence="2 3" key="1">
    <citation type="submission" date="2024-04" db="EMBL/GenBank/DDBJ databases">
        <title>Phyllosticta paracitricarpa is synonymous to the EU quarantine fungus P. citricarpa based on phylogenomic analyses.</title>
        <authorList>
            <consortium name="Lawrence Berkeley National Laboratory"/>
            <person name="Van ingen-buijs V.A."/>
            <person name="Van westerhoven A.C."/>
            <person name="Haridas S."/>
            <person name="Skiadas P."/>
            <person name="Martin F."/>
            <person name="Groenewald J.Z."/>
            <person name="Crous P.W."/>
            <person name="Seidl M.F."/>
        </authorList>
    </citation>
    <scope>NUCLEOTIDE SEQUENCE [LARGE SCALE GENOMIC DNA]</scope>
    <source>
        <strain evidence="2 3">CPC 17464</strain>
    </source>
</reference>
<dbReference type="Proteomes" id="UP001360953">
    <property type="component" value="Unassembled WGS sequence"/>
</dbReference>
<name>A0ABR1L694_9PEZI</name>
<dbReference type="RefSeq" id="XP_066650831.1">
    <property type="nucleotide sequence ID" value="XM_066802622.1"/>
</dbReference>
<proteinExistence type="predicted"/>
<feature type="compositionally biased region" description="Polar residues" evidence="1">
    <location>
        <begin position="64"/>
        <end position="74"/>
    </location>
</feature>